<gene>
    <name evidence="1" type="ORF">MANES_09G098200v8</name>
</gene>
<reference evidence="2" key="1">
    <citation type="journal article" date="2016" name="Nat. Biotechnol.">
        <title>Sequencing wild and cultivated cassava and related species reveals extensive interspecific hybridization and genetic diversity.</title>
        <authorList>
            <person name="Bredeson J.V."/>
            <person name="Lyons J.B."/>
            <person name="Prochnik S.E."/>
            <person name="Wu G.A."/>
            <person name="Ha C.M."/>
            <person name="Edsinger-Gonzales E."/>
            <person name="Grimwood J."/>
            <person name="Schmutz J."/>
            <person name="Rabbi I.Y."/>
            <person name="Egesi C."/>
            <person name="Nauluvula P."/>
            <person name="Lebot V."/>
            <person name="Ndunguru J."/>
            <person name="Mkamilo G."/>
            <person name="Bart R.S."/>
            <person name="Setter T.L."/>
            <person name="Gleadow R.M."/>
            <person name="Kulakow P."/>
            <person name="Ferguson M.E."/>
            <person name="Rounsley S."/>
            <person name="Rokhsar D.S."/>
        </authorList>
    </citation>
    <scope>NUCLEOTIDE SEQUENCE [LARGE SCALE GENOMIC DNA]</scope>
    <source>
        <strain evidence="2">cv. AM560-2</strain>
    </source>
</reference>
<comment type="caution">
    <text evidence="1">The sequence shown here is derived from an EMBL/GenBank/DDBJ whole genome shotgun (WGS) entry which is preliminary data.</text>
</comment>
<name>A0ACB7H6M0_MANES</name>
<accession>A0ACB7H6M0</accession>
<dbReference type="Proteomes" id="UP000091857">
    <property type="component" value="Chromosome 9"/>
</dbReference>
<dbReference type="EMBL" id="CM004395">
    <property type="protein sequence ID" value="KAG8647694.1"/>
    <property type="molecule type" value="Genomic_DNA"/>
</dbReference>
<evidence type="ECO:0000313" key="1">
    <source>
        <dbReference type="EMBL" id="KAG8647694.1"/>
    </source>
</evidence>
<protein>
    <submittedName>
        <fullName evidence="1">Uncharacterized protein</fullName>
    </submittedName>
</protein>
<evidence type="ECO:0000313" key="2">
    <source>
        <dbReference type="Proteomes" id="UP000091857"/>
    </source>
</evidence>
<keyword evidence="2" id="KW-1185">Reference proteome</keyword>
<organism evidence="1 2">
    <name type="scientific">Manihot esculenta</name>
    <name type="common">Cassava</name>
    <name type="synonym">Jatropha manihot</name>
    <dbReference type="NCBI Taxonomy" id="3983"/>
    <lineage>
        <taxon>Eukaryota</taxon>
        <taxon>Viridiplantae</taxon>
        <taxon>Streptophyta</taxon>
        <taxon>Embryophyta</taxon>
        <taxon>Tracheophyta</taxon>
        <taxon>Spermatophyta</taxon>
        <taxon>Magnoliopsida</taxon>
        <taxon>eudicotyledons</taxon>
        <taxon>Gunneridae</taxon>
        <taxon>Pentapetalae</taxon>
        <taxon>rosids</taxon>
        <taxon>fabids</taxon>
        <taxon>Malpighiales</taxon>
        <taxon>Euphorbiaceae</taxon>
        <taxon>Crotonoideae</taxon>
        <taxon>Manihoteae</taxon>
        <taxon>Manihot</taxon>
    </lineage>
</organism>
<proteinExistence type="predicted"/>
<sequence>MAQILLVSFMAQILLVSFILLADAFVGLAMANVSDPPAPSPSISYRESQQPPLPRKLGNHQVVAPSRSPASAPDSGKELRSNTKKSSSEPENEEDVSIKGEEIKLLHERHHHSFDKSVAGGGVILGGLATTFLVAVFCYIKATGRHKAEVVVV</sequence>